<keyword evidence="5 10" id="KW-0808">Transferase</keyword>
<feature type="transmembrane region" description="Helical" evidence="10">
    <location>
        <begin position="370"/>
        <end position="394"/>
    </location>
</feature>
<evidence type="ECO:0000256" key="7">
    <source>
        <dbReference type="ARBA" id="ARBA00022824"/>
    </source>
</evidence>
<keyword evidence="9 10" id="KW-0472">Membrane</keyword>
<keyword evidence="4 10" id="KW-0328">Glycosyltransferase</keyword>
<feature type="transmembrane region" description="Helical" evidence="10">
    <location>
        <begin position="301"/>
        <end position="327"/>
    </location>
</feature>
<evidence type="ECO:0000256" key="1">
    <source>
        <dbReference type="ARBA" id="ARBA00004477"/>
    </source>
</evidence>
<keyword evidence="8 10" id="KW-1133">Transmembrane helix</keyword>
<keyword evidence="12" id="KW-1185">Reference proteome</keyword>
<dbReference type="GO" id="GO:0005789">
    <property type="term" value="C:endoplasmic reticulum membrane"/>
    <property type="evidence" value="ECO:0007669"/>
    <property type="project" value="UniProtKB-SubCell"/>
</dbReference>
<feature type="transmembrane region" description="Helical" evidence="10">
    <location>
        <begin position="469"/>
        <end position="489"/>
    </location>
</feature>
<evidence type="ECO:0000256" key="3">
    <source>
        <dbReference type="ARBA" id="ARBA00008715"/>
    </source>
</evidence>
<comment type="similarity">
    <text evidence="3 10">Belongs to the ALG6/ALG8 glucosyltransferase family.</text>
</comment>
<proteinExistence type="inferred from homology"/>
<dbReference type="SUPFAM" id="SSF54495">
    <property type="entry name" value="UBC-like"/>
    <property type="match status" value="1"/>
</dbReference>
<feature type="transmembrane region" description="Helical" evidence="10">
    <location>
        <begin position="535"/>
        <end position="552"/>
    </location>
</feature>
<dbReference type="PANTHER" id="PTHR12413">
    <property type="entry name" value="DOLICHYL GLYCOSYLTRANSFERASE"/>
    <property type="match status" value="1"/>
</dbReference>
<keyword evidence="7 10" id="KW-0256">Endoplasmic reticulum</keyword>
<evidence type="ECO:0000256" key="8">
    <source>
        <dbReference type="ARBA" id="ARBA00022989"/>
    </source>
</evidence>
<dbReference type="InterPro" id="IPR004856">
    <property type="entry name" value="Glyco_trans_ALG6/ALG8"/>
</dbReference>
<evidence type="ECO:0000256" key="6">
    <source>
        <dbReference type="ARBA" id="ARBA00022692"/>
    </source>
</evidence>
<comment type="pathway">
    <text evidence="2 10">Protein modification; protein glycosylation.</text>
</comment>
<accession>A0AAU9JDA5</accession>
<feature type="transmembrane region" description="Helical" evidence="10">
    <location>
        <begin position="131"/>
        <end position="152"/>
    </location>
</feature>
<evidence type="ECO:0000256" key="9">
    <source>
        <dbReference type="ARBA" id="ARBA00023136"/>
    </source>
</evidence>
<feature type="transmembrane region" description="Helical" evidence="10">
    <location>
        <begin position="441"/>
        <end position="462"/>
    </location>
</feature>
<sequence>MEDKNDIRETRLQKERELLKKLEPTNYTLDFPDCSRSLEIVTEVQTFPVKFFIHLPERYPFQSPKVSLSVSDKLTSLTEFYDDENILEHVLGESWIPVINLSSVIEKLVHYAHHSYKARGKSLLAEIFSMYWKWSIIIVVLLALLVRVAMIAQPHSGYDNHPKYGDYEAQRHWMEITTNLSPDKWYKDSAENDLEYWGLDYPPLTAWHSWFLGSVSSMIEPESMVLGESRGYLTSSHKLFMRLSVILGDLFAFIPAVFMFFKMYYRYLSGGIKYSAIILIFLSPPLLLIDNGHFQYNSIMLGFSLWAVVLVYYDYLGLSAVVLALALNFKQMALYYVLPFGCIWMAKAWKRARHQSMRFQPNIRWGIMAAEIILTLSNIIGCGIITTIIIWIPWIGSISDITQVISRIFPLQRGIFEDKVATFWCVSSIFIKYKELFPTNLLAMLSALLTLAASLPFLVLLFKRKPINLSFLHALSGVSLSFFLFSYHVHEKTILIPLLPFSLLSVIDTPELFRFYVLLGTFSMYPLMIKDGLRFAYFCLSMVFYIMAGDVIKTLNYFQDRKGHNLTLWYIGIILIHLMEFIEPPQQYPYLFDTIIAAYSFLGFLYIWIFTLKSHYQIKGDSDPRYHLENRLRKKAKMS</sequence>
<dbReference type="EMBL" id="CAJZBQ010000034">
    <property type="protein sequence ID" value="CAG9323503.1"/>
    <property type="molecule type" value="Genomic_DNA"/>
</dbReference>
<feature type="transmembrane region" description="Helical" evidence="10">
    <location>
        <begin position="588"/>
        <end position="609"/>
    </location>
</feature>
<feature type="transmembrane region" description="Helical" evidence="10">
    <location>
        <begin position="239"/>
        <end position="261"/>
    </location>
</feature>
<reference evidence="11" key="1">
    <citation type="submission" date="2021-09" db="EMBL/GenBank/DDBJ databases">
        <authorList>
            <consortium name="AG Swart"/>
            <person name="Singh M."/>
            <person name="Singh A."/>
            <person name="Seah K."/>
            <person name="Emmerich C."/>
        </authorList>
    </citation>
    <scope>NUCLEOTIDE SEQUENCE</scope>
    <source>
        <strain evidence="11">ATCC30299</strain>
    </source>
</reference>
<comment type="subcellular location">
    <subcellularLocation>
        <location evidence="1 10">Endoplasmic reticulum membrane</location>
        <topology evidence="1 10">Multi-pass membrane protein</topology>
    </subcellularLocation>
</comment>
<protein>
    <recommendedName>
        <fullName evidence="10">Alpha-1,3-glucosyltransferase</fullName>
        <ecNumber evidence="10">2.4.1.-</ecNumber>
    </recommendedName>
</protein>
<evidence type="ECO:0000313" key="11">
    <source>
        <dbReference type="EMBL" id="CAG9323503.1"/>
    </source>
</evidence>
<dbReference type="AlphaFoldDB" id="A0AAU9JDA5"/>
<dbReference type="EC" id="2.4.1.-" evidence="10"/>
<dbReference type="PANTHER" id="PTHR12413:SF1">
    <property type="entry name" value="DOLICHYL PYROPHOSPHATE MAN9GLCNAC2 ALPHA-1,3-GLUCOSYLTRANSFERASE"/>
    <property type="match status" value="1"/>
</dbReference>
<feature type="transmembrane region" description="Helical" evidence="10">
    <location>
        <begin position="564"/>
        <end position="582"/>
    </location>
</feature>
<organism evidence="11 12">
    <name type="scientific">Blepharisma stoltei</name>
    <dbReference type="NCBI Taxonomy" id="1481888"/>
    <lineage>
        <taxon>Eukaryota</taxon>
        <taxon>Sar</taxon>
        <taxon>Alveolata</taxon>
        <taxon>Ciliophora</taxon>
        <taxon>Postciliodesmatophora</taxon>
        <taxon>Heterotrichea</taxon>
        <taxon>Heterotrichida</taxon>
        <taxon>Blepharismidae</taxon>
        <taxon>Blepharisma</taxon>
    </lineage>
</organism>
<evidence type="ECO:0000256" key="10">
    <source>
        <dbReference type="RuleBase" id="RU363110"/>
    </source>
</evidence>
<dbReference type="Proteomes" id="UP001162131">
    <property type="component" value="Unassembled WGS sequence"/>
</dbReference>
<evidence type="ECO:0000256" key="5">
    <source>
        <dbReference type="ARBA" id="ARBA00022679"/>
    </source>
</evidence>
<comment type="caution">
    <text evidence="11">The sequence shown here is derived from an EMBL/GenBank/DDBJ whole genome shotgun (WGS) entry which is preliminary data.</text>
</comment>
<evidence type="ECO:0000313" key="12">
    <source>
        <dbReference type="Proteomes" id="UP001162131"/>
    </source>
</evidence>
<evidence type="ECO:0000256" key="4">
    <source>
        <dbReference type="ARBA" id="ARBA00022676"/>
    </source>
</evidence>
<keyword evidence="6 10" id="KW-0812">Transmembrane</keyword>
<feature type="transmembrane region" description="Helical" evidence="10">
    <location>
        <begin position="267"/>
        <end position="289"/>
    </location>
</feature>
<dbReference type="GO" id="GO:0042281">
    <property type="term" value="F:dolichyl pyrophosphate Man9GlcNAc2 alpha-1,3-glucosyltransferase activity"/>
    <property type="evidence" value="ECO:0007669"/>
    <property type="project" value="TreeGrafter"/>
</dbReference>
<dbReference type="Pfam" id="PF03155">
    <property type="entry name" value="Alg6_Alg8"/>
    <property type="match status" value="1"/>
</dbReference>
<name>A0AAU9JDA5_9CILI</name>
<dbReference type="Gene3D" id="3.10.110.10">
    <property type="entry name" value="Ubiquitin Conjugating Enzyme"/>
    <property type="match status" value="1"/>
</dbReference>
<dbReference type="InterPro" id="IPR016135">
    <property type="entry name" value="UBQ-conjugating_enzyme/RWD"/>
</dbReference>
<gene>
    <name evidence="11" type="ORF">BSTOLATCC_MIC34152</name>
</gene>
<evidence type="ECO:0000256" key="2">
    <source>
        <dbReference type="ARBA" id="ARBA00004922"/>
    </source>
</evidence>